<organism evidence="5 6">
    <name type="scientific">Flagellimonas aquimarina</name>
    <dbReference type="NCBI Taxonomy" id="2201895"/>
    <lineage>
        <taxon>Bacteria</taxon>
        <taxon>Pseudomonadati</taxon>
        <taxon>Bacteroidota</taxon>
        <taxon>Flavobacteriia</taxon>
        <taxon>Flavobacteriales</taxon>
        <taxon>Flavobacteriaceae</taxon>
        <taxon>Flagellimonas</taxon>
    </lineage>
</organism>
<evidence type="ECO:0000259" key="4">
    <source>
        <dbReference type="PROSITE" id="PS01124"/>
    </source>
</evidence>
<dbReference type="InterPro" id="IPR009057">
    <property type="entry name" value="Homeodomain-like_sf"/>
</dbReference>
<dbReference type="Proteomes" id="UP000245762">
    <property type="component" value="Unassembled WGS sequence"/>
</dbReference>
<dbReference type="SUPFAM" id="SSF51215">
    <property type="entry name" value="Regulatory protein AraC"/>
    <property type="match status" value="1"/>
</dbReference>
<dbReference type="GO" id="GO:0043565">
    <property type="term" value="F:sequence-specific DNA binding"/>
    <property type="evidence" value="ECO:0007669"/>
    <property type="project" value="InterPro"/>
</dbReference>
<dbReference type="InterPro" id="IPR018060">
    <property type="entry name" value="HTH_AraC"/>
</dbReference>
<keyword evidence="6" id="KW-1185">Reference proteome</keyword>
<dbReference type="AlphaFoldDB" id="A0A316L6B5"/>
<dbReference type="Pfam" id="PF12833">
    <property type="entry name" value="HTH_18"/>
    <property type="match status" value="1"/>
</dbReference>
<feature type="domain" description="HTH araC/xylS-type" evidence="4">
    <location>
        <begin position="192"/>
        <end position="290"/>
    </location>
</feature>
<evidence type="ECO:0000313" key="6">
    <source>
        <dbReference type="Proteomes" id="UP000245762"/>
    </source>
</evidence>
<dbReference type="PROSITE" id="PS01124">
    <property type="entry name" value="HTH_ARAC_FAMILY_2"/>
    <property type="match status" value="1"/>
</dbReference>
<reference evidence="5 6" key="1">
    <citation type="submission" date="2018-05" db="EMBL/GenBank/DDBJ databases">
        <title>Complete genome sequence of Flagellimonas aquimarina ECD12 isolated from seaweed Ecklonia cava.</title>
        <authorList>
            <person name="Choi S."/>
            <person name="Seong C."/>
        </authorList>
    </citation>
    <scope>NUCLEOTIDE SEQUENCE [LARGE SCALE GENOMIC DNA]</scope>
    <source>
        <strain evidence="5 6">ECD12</strain>
    </source>
</reference>
<sequence>MKDNSTKIAQYHLHKTNPKKLQFEVYDLKEYRAKNIKKAAAPHSHSYYQIIWFFNKGGTHTVDFKTYDINENTILFISKDQIHFFDDNLDIPGWLIHFNESFFMHTDVDIFLKHNIFKAQKSACYAMDFAAIQTAKNYVTLILNELDNRNRFGFEDIVRFLLKSLLINLERAHLKDLDEKLEFTSPYQLQFFRFKELVEENYNNGLSVIDFANLLHISSKTLTTITNTVANKPPSQIISDRIILEAKRLLKFTSLQIGEVAFRVGFDDPSYFIKYFKRHVSISPNKYRFAKG</sequence>
<dbReference type="EMBL" id="QGEG01000001">
    <property type="protein sequence ID" value="PWL40465.1"/>
    <property type="molecule type" value="Genomic_DNA"/>
</dbReference>
<evidence type="ECO:0000256" key="1">
    <source>
        <dbReference type="ARBA" id="ARBA00023015"/>
    </source>
</evidence>
<dbReference type="SUPFAM" id="SSF46689">
    <property type="entry name" value="Homeodomain-like"/>
    <property type="match status" value="1"/>
</dbReference>
<dbReference type="InterPro" id="IPR020449">
    <property type="entry name" value="Tscrpt_reg_AraC-type_HTH"/>
</dbReference>
<dbReference type="PANTHER" id="PTHR43280:SF32">
    <property type="entry name" value="TRANSCRIPTIONAL REGULATORY PROTEIN"/>
    <property type="match status" value="1"/>
</dbReference>
<dbReference type="SMART" id="SM00342">
    <property type="entry name" value="HTH_ARAC"/>
    <property type="match status" value="1"/>
</dbReference>
<dbReference type="GO" id="GO:0003700">
    <property type="term" value="F:DNA-binding transcription factor activity"/>
    <property type="evidence" value="ECO:0007669"/>
    <property type="project" value="InterPro"/>
</dbReference>
<evidence type="ECO:0000256" key="2">
    <source>
        <dbReference type="ARBA" id="ARBA00023125"/>
    </source>
</evidence>
<gene>
    <name evidence="5" type="ORF">DKG77_06550</name>
</gene>
<keyword evidence="2" id="KW-0238">DNA-binding</keyword>
<dbReference type="OrthoDB" id="2666928at2"/>
<dbReference type="PANTHER" id="PTHR43280">
    <property type="entry name" value="ARAC-FAMILY TRANSCRIPTIONAL REGULATOR"/>
    <property type="match status" value="1"/>
</dbReference>
<dbReference type="PRINTS" id="PR00032">
    <property type="entry name" value="HTHARAC"/>
</dbReference>
<comment type="caution">
    <text evidence="5">The sequence shown here is derived from an EMBL/GenBank/DDBJ whole genome shotgun (WGS) entry which is preliminary data.</text>
</comment>
<dbReference type="RefSeq" id="WP_109661314.1">
    <property type="nucleotide sequence ID" value="NZ_QGEG01000001.1"/>
</dbReference>
<name>A0A316L6B5_9FLAO</name>
<protein>
    <submittedName>
        <fullName evidence="5">AraC family transcriptional regulator</fullName>
    </submittedName>
</protein>
<accession>A0A316L6B5</accession>
<evidence type="ECO:0000256" key="3">
    <source>
        <dbReference type="ARBA" id="ARBA00023163"/>
    </source>
</evidence>
<keyword evidence="3" id="KW-0804">Transcription</keyword>
<proteinExistence type="predicted"/>
<dbReference type="InterPro" id="IPR037923">
    <property type="entry name" value="HTH-like"/>
</dbReference>
<evidence type="ECO:0000313" key="5">
    <source>
        <dbReference type="EMBL" id="PWL40465.1"/>
    </source>
</evidence>
<keyword evidence="1" id="KW-0805">Transcription regulation</keyword>
<dbReference type="Gene3D" id="1.10.10.60">
    <property type="entry name" value="Homeodomain-like"/>
    <property type="match status" value="1"/>
</dbReference>